<comment type="catalytic activity">
    <reaction evidence="7">
        <text>[protein]-peptidylproline (omega=180) = [protein]-peptidylproline (omega=0)</text>
        <dbReference type="Rhea" id="RHEA:16237"/>
        <dbReference type="Rhea" id="RHEA-COMP:10747"/>
        <dbReference type="Rhea" id="RHEA-COMP:10748"/>
        <dbReference type="ChEBI" id="CHEBI:83833"/>
        <dbReference type="ChEBI" id="CHEBI:83834"/>
        <dbReference type="EC" id="5.2.1.8"/>
    </reaction>
</comment>
<dbReference type="SUPFAM" id="SSF109998">
    <property type="entry name" value="Triger factor/SurA peptide-binding domain-like"/>
    <property type="match status" value="1"/>
</dbReference>
<dbReference type="EMBL" id="FOMJ01000006">
    <property type="protein sequence ID" value="SFD60393.1"/>
    <property type="molecule type" value="Genomic_DNA"/>
</dbReference>
<evidence type="ECO:0000256" key="1">
    <source>
        <dbReference type="ARBA" id="ARBA00022729"/>
    </source>
</evidence>
<name>A0A1I1TVB2_9GAMM</name>
<evidence type="ECO:0000256" key="3">
    <source>
        <dbReference type="ARBA" id="ARBA00022764"/>
    </source>
</evidence>
<keyword evidence="1 7" id="KW-0732">Signal</keyword>
<feature type="domain" description="PpiC" evidence="9">
    <location>
        <begin position="172"/>
        <end position="274"/>
    </location>
</feature>
<evidence type="ECO:0000313" key="11">
    <source>
        <dbReference type="Proteomes" id="UP000198611"/>
    </source>
</evidence>
<evidence type="ECO:0000256" key="5">
    <source>
        <dbReference type="ARBA" id="ARBA00023186"/>
    </source>
</evidence>
<keyword evidence="3 7" id="KW-0574">Periplasm</keyword>
<dbReference type="InterPro" id="IPR046357">
    <property type="entry name" value="PPIase_dom_sf"/>
</dbReference>
<dbReference type="Proteomes" id="UP000198611">
    <property type="component" value="Unassembled WGS sequence"/>
</dbReference>
<proteinExistence type="inferred from homology"/>
<feature type="domain" description="PpiC" evidence="9">
    <location>
        <begin position="283"/>
        <end position="376"/>
    </location>
</feature>
<feature type="chain" id="PRO_5011803182" description="Chaperone SurA" evidence="7">
    <location>
        <begin position="24"/>
        <end position="423"/>
    </location>
</feature>
<keyword evidence="6 7" id="KW-0413">Isomerase</keyword>
<dbReference type="AlphaFoldDB" id="A0A1I1TVB2"/>
<dbReference type="STRING" id="1123397.SAMN05660831_01960"/>
<dbReference type="InterPro" id="IPR000297">
    <property type="entry name" value="PPIase_PpiC"/>
</dbReference>
<evidence type="ECO:0000259" key="9">
    <source>
        <dbReference type="PROSITE" id="PS50198"/>
    </source>
</evidence>
<evidence type="ECO:0000256" key="2">
    <source>
        <dbReference type="ARBA" id="ARBA00022737"/>
    </source>
</evidence>
<dbReference type="SUPFAM" id="SSF54534">
    <property type="entry name" value="FKBP-like"/>
    <property type="match status" value="2"/>
</dbReference>
<dbReference type="PANTHER" id="PTHR47637:SF1">
    <property type="entry name" value="CHAPERONE SURA"/>
    <property type="match status" value="1"/>
</dbReference>
<reference evidence="10 11" key="1">
    <citation type="submission" date="2016-10" db="EMBL/GenBank/DDBJ databases">
        <authorList>
            <person name="de Groot N.N."/>
        </authorList>
    </citation>
    <scope>NUCLEOTIDE SEQUENCE [LARGE SCALE GENOMIC DNA]</scope>
    <source>
        <strain evidence="10 11">HL3</strain>
    </source>
</reference>
<dbReference type="Gene3D" id="1.10.4030.10">
    <property type="entry name" value="Porin chaperone SurA, peptide-binding domain"/>
    <property type="match status" value="1"/>
</dbReference>
<keyword evidence="4 7" id="KW-0697">Rotamase</keyword>
<dbReference type="PROSITE" id="PS01096">
    <property type="entry name" value="PPIC_PPIASE_1"/>
    <property type="match status" value="1"/>
</dbReference>
<keyword evidence="5 7" id="KW-0143">Chaperone</keyword>
<dbReference type="Pfam" id="PF09312">
    <property type="entry name" value="SurA_N"/>
    <property type="match status" value="1"/>
</dbReference>
<evidence type="ECO:0000313" key="10">
    <source>
        <dbReference type="EMBL" id="SFD60393.1"/>
    </source>
</evidence>
<dbReference type="GO" id="GO:0050821">
    <property type="term" value="P:protein stabilization"/>
    <property type="evidence" value="ECO:0007669"/>
    <property type="project" value="InterPro"/>
</dbReference>
<comment type="function">
    <text evidence="7">Chaperone involved in the correct folding and assembly of outer membrane proteins. Recognizes specific patterns of aromatic residues and the orientation of their side chains, which are found more frequently in integral outer membrane proteins. May act in both early periplasmic and late outer membrane-associated steps of protein maturation.</text>
</comment>
<keyword evidence="11" id="KW-1185">Reference proteome</keyword>
<evidence type="ECO:0000256" key="6">
    <source>
        <dbReference type="ARBA" id="ARBA00023235"/>
    </source>
</evidence>
<feature type="coiled-coil region" evidence="8">
    <location>
        <begin position="374"/>
        <end position="401"/>
    </location>
</feature>
<dbReference type="InterPro" id="IPR023058">
    <property type="entry name" value="PPIase_PpiC_CS"/>
</dbReference>
<comment type="subcellular location">
    <subcellularLocation>
        <location evidence="7">Periplasm</location>
    </subcellularLocation>
    <text evidence="7">Is capable of associating with the outer membrane.</text>
</comment>
<dbReference type="PROSITE" id="PS50198">
    <property type="entry name" value="PPIC_PPIASE_2"/>
    <property type="match status" value="2"/>
</dbReference>
<dbReference type="HAMAP" id="MF_01183">
    <property type="entry name" value="Chaperone_SurA"/>
    <property type="match status" value="1"/>
</dbReference>
<dbReference type="GO" id="GO:0051082">
    <property type="term" value="F:unfolded protein binding"/>
    <property type="evidence" value="ECO:0007669"/>
    <property type="project" value="UniProtKB-UniRule"/>
</dbReference>
<protein>
    <recommendedName>
        <fullName evidence="7">Chaperone SurA</fullName>
    </recommendedName>
    <alternativeName>
        <fullName evidence="7">Peptidyl-prolyl cis-trans isomerase SurA</fullName>
        <shortName evidence="7">PPIase SurA</shortName>
        <ecNumber evidence="7">5.2.1.8</ecNumber>
    </alternativeName>
    <alternativeName>
        <fullName evidence="7">Rotamase SurA</fullName>
    </alternativeName>
</protein>
<dbReference type="PANTHER" id="PTHR47637">
    <property type="entry name" value="CHAPERONE SURA"/>
    <property type="match status" value="1"/>
</dbReference>
<gene>
    <name evidence="7" type="primary">surA</name>
    <name evidence="10" type="ORF">SAMN05660831_01960</name>
</gene>
<dbReference type="GO" id="GO:0003755">
    <property type="term" value="F:peptidyl-prolyl cis-trans isomerase activity"/>
    <property type="evidence" value="ECO:0007669"/>
    <property type="project" value="UniProtKB-UniRule"/>
</dbReference>
<dbReference type="GO" id="GO:0030288">
    <property type="term" value="C:outer membrane-bounded periplasmic space"/>
    <property type="evidence" value="ECO:0007669"/>
    <property type="project" value="InterPro"/>
</dbReference>
<dbReference type="GO" id="GO:0043165">
    <property type="term" value="P:Gram-negative-bacterium-type cell outer membrane assembly"/>
    <property type="evidence" value="ECO:0007669"/>
    <property type="project" value="InterPro"/>
</dbReference>
<dbReference type="InterPro" id="IPR050280">
    <property type="entry name" value="OMP_Chaperone_SurA"/>
</dbReference>
<evidence type="ECO:0000256" key="4">
    <source>
        <dbReference type="ARBA" id="ARBA00023110"/>
    </source>
</evidence>
<dbReference type="InterPro" id="IPR015391">
    <property type="entry name" value="SurA_N"/>
</dbReference>
<organism evidence="10 11">
    <name type="scientific">Thiohalospira halophila DSM 15071</name>
    <dbReference type="NCBI Taxonomy" id="1123397"/>
    <lineage>
        <taxon>Bacteria</taxon>
        <taxon>Pseudomonadati</taxon>
        <taxon>Pseudomonadota</taxon>
        <taxon>Gammaproteobacteria</taxon>
        <taxon>Thiohalospirales</taxon>
        <taxon>Thiohalospiraceae</taxon>
        <taxon>Thiohalospira</taxon>
    </lineage>
</organism>
<evidence type="ECO:0000256" key="8">
    <source>
        <dbReference type="SAM" id="Coils"/>
    </source>
</evidence>
<dbReference type="GO" id="GO:0042277">
    <property type="term" value="F:peptide binding"/>
    <property type="evidence" value="ECO:0007669"/>
    <property type="project" value="InterPro"/>
</dbReference>
<feature type="signal peptide" evidence="7">
    <location>
        <begin position="1"/>
        <end position="23"/>
    </location>
</feature>
<dbReference type="InterPro" id="IPR023034">
    <property type="entry name" value="PPIase_SurA"/>
</dbReference>
<evidence type="ECO:0000256" key="7">
    <source>
        <dbReference type="HAMAP-Rule" id="MF_01183"/>
    </source>
</evidence>
<sequence precursor="true">MYRILAPLLAILMALALSAPAAAETLERIVAVVNDEAVLASELEREMRTVRQQLQQRNIRPPSQEALEKQVLDRLITQRLQLQMAERTRIRVDDVTLNRALQDIASRNNLSLEQFRNVLERDGIDYAAFREDIRDEITISRLQQRQVQQQVQVTEEEVENHLDNLRARGALDEEYRLRHILVAVPEAASPDEVEAAREEAASLREQLVDEGADFARLATRESDGQNALEGGDLGWRRGGRLPETLAESLQGLEAGGISEVVRTPSGFHLLQLEERRTTGGETEEQTRARHILLQGDNARSRLQRLRRQIENGADFAELAREHSEDPGSAERGGDLGWVGSGALVSEFENVMDGLNPGQVSQPFETQFGWHIVRVEDRRRQAAGLESRRNEARQLIRQRKSEETIDRWLRQLRAEAYIERRLGE</sequence>
<dbReference type="GO" id="GO:0006457">
    <property type="term" value="P:protein folding"/>
    <property type="evidence" value="ECO:0007669"/>
    <property type="project" value="UniProtKB-UniRule"/>
</dbReference>
<dbReference type="Gene3D" id="3.10.50.40">
    <property type="match status" value="2"/>
</dbReference>
<dbReference type="OrthoDB" id="14196at2"/>
<dbReference type="InterPro" id="IPR027304">
    <property type="entry name" value="Trigger_fact/SurA_dom_sf"/>
</dbReference>
<dbReference type="Pfam" id="PF00639">
    <property type="entry name" value="Rotamase"/>
    <property type="match status" value="2"/>
</dbReference>
<accession>A0A1I1TVB2</accession>
<keyword evidence="8" id="KW-0175">Coiled coil</keyword>
<comment type="domain">
    <text evidence="7">The PPIase activity resides only in the second parvulin domain. The N-terminal region and the C-terminal tail are necessary and sufficient for the chaperone activity of SurA. The PPIase activity is dispensable for SurA to function as a chaperone. The N-terminal region and the C-terminal tail are also required for porin recognition.</text>
</comment>
<dbReference type="EC" id="5.2.1.8" evidence="7"/>
<keyword evidence="2 7" id="KW-0677">Repeat</keyword>